<reference evidence="1" key="1">
    <citation type="journal article" date="2020" name="Nature">
        <title>Giant virus diversity and host interactions through global metagenomics.</title>
        <authorList>
            <person name="Schulz F."/>
            <person name="Roux S."/>
            <person name="Paez-Espino D."/>
            <person name="Jungbluth S."/>
            <person name="Walsh D.A."/>
            <person name="Denef V.J."/>
            <person name="McMahon K.D."/>
            <person name="Konstantinidis K.T."/>
            <person name="Eloe-Fadrosh E.A."/>
            <person name="Kyrpides N.C."/>
            <person name="Woyke T."/>
        </authorList>
    </citation>
    <scope>NUCLEOTIDE SEQUENCE</scope>
    <source>
        <strain evidence="1">GVMAG-M-3300021425-30</strain>
    </source>
</reference>
<dbReference type="AlphaFoldDB" id="A0A6C0CNE2"/>
<name>A0A6C0CNE2_9ZZZZ</name>
<evidence type="ECO:0000313" key="1">
    <source>
        <dbReference type="EMBL" id="QHT06316.1"/>
    </source>
</evidence>
<protein>
    <recommendedName>
        <fullName evidence="2">S1 motif domain-containing protein</fullName>
    </recommendedName>
</protein>
<organism evidence="1">
    <name type="scientific">viral metagenome</name>
    <dbReference type="NCBI Taxonomy" id="1070528"/>
    <lineage>
        <taxon>unclassified sequences</taxon>
        <taxon>metagenomes</taxon>
        <taxon>organismal metagenomes</taxon>
    </lineage>
</organism>
<proteinExistence type="predicted"/>
<dbReference type="EMBL" id="MN739467">
    <property type="protein sequence ID" value="QHT06316.1"/>
    <property type="molecule type" value="Genomic_DNA"/>
</dbReference>
<accession>A0A6C0CNE2</accession>
<evidence type="ECO:0008006" key="2">
    <source>
        <dbReference type="Google" id="ProtNLM"/>
    </source>
</evidence>
<sequence>MSDTAAQQKPAIKKTRRSRTLGIYTPMMITNRVSIPMTNVGDNIKQTLERVVANNIEGKCIVEGFIKPGSTRVVSYSSGELHSAEAVFEVVIECQVCCPVEGMHISCIAKSITESAGIKAEVDEEPSPVIIFIARDHHYTNKLFSKVKVGDKIKARVIGQRYELNDKYISIIAELIEDKAEKYGKKKPKLKIK</sequence>